<sequence length="105" mass="11641">MDLGSPAVVLTSAGFTISFGNRRMKLKMNPNSTMFDPRPYPYMRCRLSLASIQDHPYGGAGRGTRERSHTRKLFVRPNPLALFWHVPEASGAWLLGFLLSLGCSG</sequence>
<protein>
    <submittedName>
        <fullName evidence="1">F-box only 41</fullName>
    </submittedName>
</protein>
<reference evidence="2" key="1">
    <citation type="submission" date="2014-09" db="EMBL/GenBank/DDBJ databases">
        <authorList>
            <person name="Mudge J."/>
            <person name="Ramaraj T."/>
            <person name="Lindquist I.E."/>
            <person name="Bharti A.K."/>
            <person name="Sundararajan A."/>
            <person name="Cameron C.T."/>
            <person name="Woodward J.E."/>
            <person name="May G.D."/>
            <person name="Brubaker C."/>
            <person name="Broadhvest J."/>
            <person name="Wilkins T.A."/>
        </authorList>
    </citation>
    <scope>NUCLEOTIDE SEQUENCE</scope>
    <source>
        <strain evidence="2">cv. AKA8401</strain>
    </source>
</reference>
<dbReference type="AlphaFoldDB" id="A0A0B0Q0V1"/>
<evidence type="ECO:0000313" key="2">
    <source>
        <dbReference type="Proteomes" id="UP000032142"/>
    </source>
</evidence>
<proteinExistence type="predicted"/>
<dbReference type="Proteomes" id="UP000032142">
    <property type="component" value="Unassembled WGS sequence"/>
</dbReference>
<evidence type="ECO:0000313" key="1">
    <source>
        <dbReference type="EMBL" id="KHG30439.1"/>
    </source>
</evidence>
<dbReference type="EMBL" id="KN456769">
    <property type="protein sequence ID" value="KHG30439.1"/>
    <property type="molecule type" value="Genomic_DNA"/>
</dbReference>
<accession>A0A0B0Q0V1</accession>
<name>A0A0B0Q0V1_GOSAR</name>
<gene>
    <name evidence="1" type="ORF">F383_11012</name>
</gene>
<keyword evidence="2" id="KW-1185">Reference proteome</keyword>
<organism evidence="1 2">
    <name type="scientific">Gossypium arboreum</name>
    <name type="common">Tree cotton</name>
    <name type="synonym">Gossypium nanking</name>
    <dbReference type="NCBI Taxonomy" id="29729"/>
    <lineage>
        <taxon>Eukaryota</taxon>
        <taxon>Viridiplantae</taxon>
        <taxon>Streptophyta</taxon>
        <taxon>Embryophyta</taxon>
        <taxon>Tracheophyta</taxon>
        <taxon>Spermatophyta</taxon>
        <taxon>Magnoliopsida</taxon>
        <taxon>eudicotyledons</taxon>
        <taxon>Gunneridae</taxon>
        <taxon>Pentapetalae</taxon>
        <taxon>rosids</taxon>
        <taxon>malvids</taxon>
        <taxon>Malvales</taxon>
        <taxon>Malvaceae</taxon>
        <taxon>Malvoideae</taxon>
        <taxon>Gossypium</taxon>
    </lineage>
</organism>